<evidence type="ECO:0000313" key="1">
    <source>
        <dbReference type="EMBL" id="KAI7999379.1"/>
    </source>
</evidence>
<accession>A0ACC0GFN7</accession>
<name>A0ACC0GFN7_9ERIC</name>
<protein>
    <submittedName>
        <fullName evidence="1">Pentatricopeptide repeat-containing protein</fullName>
    </submittedName>
</protein>
<proteinExistence type="predicted"/>
<reference evidence="1 2" key="1">
    <citation type="journal article" date="2022" name="Plant J.">
        <title>Chromosome-level genome of Camellia lanceoleosa provides a valuable resource for understanding genome evolution and self-incompatibility.</title>
        <authorList>
            <person name="Gong W."/>
            <person name="Xiao S."/>
            <person name="Wang L."/>
            <person name="Liao Z."/>
            <person name="Chang Y."/>
            <person name="Mo W."/>
            <person name="Hu G."/>
            <person name="Li W."/>
            <person name="Zhao G."/>
            <person name="Zhu H."/>
            <person name="Hu X."/>
            <person name="Ji K."/>
            <person name="Xiang X."/>
            <person name="Song Q."/>
            <person name="Yuan D."/>
            <person name="Jin S."/>
            <person name="Zhang L."/>
        </authorList>
    </citation>
    <scope>NUCLEOTIDE SEQUENCE [LARGE SCALE GENOMIC DNA]</scope>
    <source>
        <strain evidence="1">SQ_2022a</strain>
    </source>
</reference>
<gene>
    <name evidence="1" type="ORF">LOK49_LG09G02702</name>
</gene>
<keyword evidence="2" id="KW-1185">Reference proteome</keyword>
<sequence length="255" mass="28998">MPITISVRTRLIWKLSSIPCKFSPSCSHSNTVSSTHTSPIEPPISDEIFKSGPKLGSYKVGDSTFYSLIENYANYGEFASLEMVFDRMKRERRVFIEKSFILVFKSYGKSHLPEKAVDLFYRMVGEFQCRPTVRSFNSVLNVIFLAGLYSRALEFHWDVVVGTKKISPNVLTFNLVIKAMCRLGLIDRAIEVFREMPVWTCAPDVFTYCTLMDGLCKENRIDEAVLLLDEMQTEGCFSSSVTFNVLINGLCKKVI</sequence>
<dbReference type="Proteomes" id="UP001060215">
    <property type="component" value="Chromosome 8"/>
</dbReference>
<dbReference type="EMBL" id="CM045765">
    <property type="protein sequence ID" value="KAI7999379.1"/>
    <property type="molecule type" value="Genomic_DNA"/>
</dbReference>
<organism evidence="1 2">
    <name type="scientific">Camellia lanceoleosa</name>
    <dbReference type="NCBI Taxonomy" id="1840588"/>
    <lineage>
        <taxon>Eukaryota</taxon>
        <taxon>Viridiplantae</taxon>
        <taxon>Streptophyta</taxon>
        <taxon>Embryophyta</taxon>
        <taxon>Tracheophyta</taxon>
        <taxon>Spermatophyta</taxon>
        <taxon>Magnoliopsida</taxon>
        <taxon>eudicotyledons</taxon>
        <taxon>Gunneridae</taxon>
        <taxon>Pentapetalae</taxon>
        <taxon>asterids</taxon>
        <taxon>Ericales</taxon>
        <taxon>Theaceae</taxon>
        <taxon>Camellia</taxon>
    </lineage>
</organism>
<comment type="caution">
    <text evidence="1">The sequence shown here is derived from an EMBL/GenBank/DDBJ whole genome shotgun (WGS) entry which is preliminary data.</text>
</comment>
<evidence type="ECO:0000313" key="2">
    <source>
        <dbReference type="Proteomes" id="UP001060215"/>
    </source>
</evidence>